<evidence type="ECO:0000256" key="7">
    <source>
        <dbReference type="ARBA" id="ARBA00023136"/>
    </source>
</evidence>
<dbReference type="EMBL" id="JAAAMV010000002">
    <property type="protein sequence ID" value="NBD23206.1"/>
    <property type="molecule type" value="Genomic_DNA"/>
</dbReference>
<dbReference type="Pfam" id="PF03845">
    <property type="entry name" value="Spore_permease"/>
    <property type="match status" value="1"/>
</dbReference>
<protein>
    <submittedName>
        <fullName evidence="9">Endospore germination permease</fullName>
    </submittedName>
</protein>
<evidence type="ECO:0000256" key="4">
    <source>
        <dbReference type="ARBA" id="ARBA00022544"/>
    </source>
</evidence>
<keyword evidence="3" id="KW-0813">Transport</keyword>
<dbReference type="PANTHER" id="PTHR34975:SF2">
    <property type="entry name" value="SPORE GERMINATION PROTEIN A2"/>
    <property type="match status" value="1"/>
</dbReference>
<comment type="subcellular location">
    <subcellularLocation>
        <location evidence="1">Membrane</location>
        <topology evidence="1">Multi-pass membrane protein</topology>
    </subcellularLocation>
</comment>
<comment type="caution">
    <text evidence="9">The sequence shown here is derived from an EMBL/GenBank/DDBJ whole genome shotgun (WGS) entry which is preliminary data.</text>
</comment>
<feature type="transmembrane region" description="Helical" evidence="8">
    <location>
        <begin position="267"/>
        <end position="292"/>
    </location>
</feature>
<evidence type="ECO:0000256" key="6">
    <source>
        <dbReference type="ARBA" id="ARBA00022989"/>
    </source>
</evidence>
<sequence>MIRERITPFQLGCLCFSFLSGFSTLYLLEAKLLMQDVWIANLTACLFILMLLKMNAYVQNQYPHANMSDIIDIVLGKWLGKLAHAFYLLGMLGLGVLSLRSISVFYTSAILPGTSPNLIMLLVVIVTTYAASLGLSTIARSVLVILPFFVVSIVAIGFFIYQDVEANPFMPQLQHPLPLLLYGSLISFGFPFCKSYVMVFLFSEVTHQKKLFKSCSIAVVFSCAYLLIATYLTIGSLGDNMFKTAMFPFFSSIQLVKFGEYIERIEILIIAIWTIMTMYEIIVLQYVFVQIAGRLFGMKALKPFYLPVGVFFFAVATKSFVNPAELVAYDLKILPVSVNLNAVLVPVCVFVLTLFKKRGGSVQELNHS</sequence>
<dbReference type="PANTHER" id="PTHR34975">
    <property type="entry name" value="SPORE GERMINATION PROTEIN A2"/>
    <property type="match status" value="1"/>
</dbReference>
<dbReference type="NCBIfam" id="TIGR00912">
    <property type="entry name" value="2A0309"/>
    <property type="match status" value="1"/>
</dbReference>
<feature type="transmembrane region" description="Helical" evidence="8">
    <location>
        <begin position="304"/>
        <end position="321"/>
    </location>
</feature>
<comment type="similarity">
    <text evidence="2">Belongs to the amino acid-polyamine-organocation (APC) superfamily. Spore germination protein (SGP) (TC 2.A.3.9) family.</text>
</comment>
<evidence type="ECO:0000313" key="9">
    <source>
        <dbReference type="EMBL" id="NBD23206.1"/>
    </source>
</evidence>
<reference evidence="9 10" key="1">
    <citation type="submission" date="2020-01" db="EMBL/GenBank/DDBJ databases">
        <title>Paenibacillus soybeanensis sp. nov. isolated from the nodules of soybean (Glycine max(L.) Merr).</title>
        <authorList>
            <person name="Wang H."/>
        </authorList>
    </citation>
    <scope>NUCLEOTIDE SEQUENCE [LARGE SCALE GENOMIC DNA]</scope>
    <source>
        <strain evidence="9 10">T1</strain>
    </source>
</reference>
<keyword evidence="6 8" id="KW-1133">Transmembrane helix</keyword>
<keyword evidence="10" id="KW-1185">Reference proteome</keyword>
<feature type="transmembrane region" description="Helical" evidence="8">
    <location>
        <begin position="333"/>
        <end position="355"/>
    </location>
</feature>
<gene>
    <name evidence="9" type="ORF">GT019_04930</name>
</gene>
<feature type="transmembrane region" description="Helical" evidence="8">
    <location>
        <begin position="85"/>
        <end position="106"/>
    </location>
</feature>
<organism evidence="9 10">
    <name type="scientific">Paenibacillus glycinis</name>
    <dbReference type="NCBI Taxonomy" id="2697035"/>
    <lineage>
        <taxon>Bacteria</taxon>
        <taxon>Bacillati</taxon>
        <taxon>Bacillota</taxon>
        <taxon>Bacilli</taxon>
        <taxon>Bacillales</taxon>
        <taxon>Paenibacillaceae</taxon>
        <taxon>Paenibacillus</taxon>
    </lineage>
</organism>
<dbReference type="InterPro" id="IPR004761">
    <property type="entry name" value="Spore_GerAB"/>
</dbReference>
<evidence type="ECO:0000256" key="8">
    <source>
        <dbReference type="SAM" id="Phobius"/>
    </source>
</evidence>
<feature type="transmembrane region" description="Helical" evidence="8">
    <location>
        <begin position="181"/>
        <end position="202"/>
    </location>
</feature>
<proteinExistence type="inferred from homology"/>
<feature type="transmembrane region" description="Helical" evidence="8">
    <location>
        <begin position="37"/>
        <end position="58"/>
    </location>
</feature>
<dbReference type="Proteomes" id="UP000665561">
    <property type="component" value="Unassembled WGS sequence"/>
</dbReference>
<evidence type="ECO:0000256" key="5">
    <source>
        <dbReference type="ARBA" id="ARBA00022692"/>
    </source>
</evidence>
<feature type="transmembrane region" description="Helical" evidence="8">
    <location>
        <begin position="118"/>
        <end position="135"/>
    </location>
</feature>
<accession>A0ABW9XKS5</accession>
<feature type="transmembrane region" description="Helical" evidence="8">
    <location>
        <begin position="142"/>
        <end position="161"/>
    </location>
</feature>
<evidence type="ECO:0000256" key="1">
    <source>
        <dbReference type="ARBA" id="ARBA00004141"/>
    </source>
</evidence>
<evidence type="ECO:0000256" key="3">
    <source>
        <dbReference type="ARBA" id="ARBA00022448"/>
    </source>
</evidence>
<evidence type="ECO:0000256" key="2">
    <source>
        <dbReference type="ARBA" id="ARBA00007998"/>
    </source>
</evidence>
<feature type="transmembrane region" description="Helical" evidence="8">
    <location>
        <begin position="214"/>
        <end position="234"/>
    </location>
</feature>
<dbReference type="RefSeq" id="WP_161741636.1">
    <property type="nucleotide sequence ID" value="NZ_JAAAMV010000002.1"/>
</dbReference>
<name>A0ABW9XKS5_9BACL</name>
<keyword evidence="7 8" id="KW-0472">Membrane</keyword>
<keyword evidence="5 8" id="KW-0812">Transmembrane</keyword>
<evidence type="ECO:0000313" key="10">
    <source>
        <dbReference type="Proteomes" id="UP000665561"/>
    </source>
</evidence>
<keyword evidence="4" id="KW-0309">Germination</keyword>